<dbReference type="Pfam" id="PF14845">
    <property type="entry name" value="Glycohydro_20b2"/>
    <property type="match status" value="1"/>
</dbReference>
<dbReference type="SUPFAM" id="SSF51445">
    <property type="entry name" value="(Trans)glycosidases"/>
    <property type="match status" value="1"/>
</dbReference>
<dbReference type="InterPro" id="IPR025705">
    <property type="entry name" value="Beta_hexosaminidase_sua/sub"/>
</dbReference>
<evidence type="ECO:0000259" key="8">
    <source>
        <dbReference type="Pfam" id="PF14845"/>
    </source>
</evidence>
<sequence>MSDDESCSDCYLESIEKKWNQILLNWVTKCISYTDVQELSSNVFMSIIDKYRYDISIDELDKLPLHSDDIDFFIKNKFPILRLWTLFKENYYERKSYILTSLLLYYFCINSQHGKVDADICENLSKEEQAIILNFCENLTEMEVTINNIERAIKGACKTSTKVEKAGKWIQEANENESELEDSSSVSLYDRKKVQILKFKYSSITVLPSVVNDTSLSKSSLERFTDESDFKVGYLGTKLDRENIVSTAERNTTEEQGSDHQFCQSNCSCTKCTSVGQCCGDPGSTKEFCDNIPKTTTFNSYRENFGWTWICQNNFCQRVFNSASNVTTYSSISRCTLLCTGLPLWPYPIGYTYYNKTIITISTKKLEYKFKSVPSTAVQEYLSDGFNLFLKYLIRLEKSKQRNVNVDSKVKKMNIQIDIESDSDPRLRLNTDETYSLKVETIEDQVFIKISSESFCGARHGLETLSQLILLDQSTGHLITLSNIIIKDGPTFKYRGVMVDTARNFIPTIDLMRTIDAMASCKLNTFHWRISDVTSFPLYLEKVPELNNYGPYDKSMVYTRDDVKFLVKRAGVRGIRILIEVAAPGPVGRPWSWLPETTCARRNSNLTCENILCLRLSMRESVFNILQTIYSEIIKLTHVDDVFHLSDSLFSFTNCYNLIDDREGFLDKALIHLKMANKGFLPRLPIIWYTAHLNRDYEAKTWNRLGVQLSNWDPNLSKDNLNKFRVIHSSKWDLSCEMIKQRCSKYRSWQQMYAWTSWRNIDAFTVEGGESILWTDIVDASSLDYHLWPRAAAVAERLWSDVIDNSSANKFVYLRLDLQRSRMLLHGIKTQPIWPAWCSNNPNTCLKKVH</sequence>
<dbReference type="Gene3D" id="3.30.379.10">
    <property type="entry name" value="Chitobiase/beta-hexosaminidase domain 2-like"/>
    <property type="match status" value="1"/>
</dbReference>
<dbReference type="PRINTS" id="PR00738">
    <property type="entry name" value="GLHYDRLASE20"/>
</dbReference>
<keyword evidence="5" id="KW-0325">Glycoprotein</keyword>
<reference evidence="10" key="1">
    <citation type="submission" date="2025-08" db="UniProtKB">
        <authorList>
            <consortium name="RefSeq"/>
        </authorList>
    </citation>
    <scope>IDENTIFICATION</scope>
    <source>
        <tissue evidence="10">Whole body</tissue>
    </source>
</reference>
<keyword evidence="6" id="KW-0326">Glycosidase</keyword>
<evidence type="ECO:0000313" key="9">
    <source>
        <dbReference type="Proteomes" id="UP001652626"/>
    </source>
</evidence>
<feature type="domain" description="Beta-hexosaminidase eukaryotic type N-terminal" evidence="8">
    <location>
        <begin position="344"/>
        <end position="468"/>
    </location>
</feature>
<dbReference type="SUPFAM" id="SSF55545">
    <property type="entry name" value="beta-N-acetylhexosaminidase-like domain"/>
    <property type="match status" value="1"/>
</dbReference>
<dbReference type="PANTHER" id="PTHR22600:SF3">
    <property type="entry name" value="BETA-HEXOSAMINIDASE FDL-RELATED"/>
    <property type="match status" value="1"/>
</dbReference>
<accession>A0ABM4AVU5</accession>
<dbReference type="Gene3D" id="3.20.20.80">
    <property type="entry name" value="Glycosidases"/>
    <property type="match status" value="1"/>
</dbReference>
<evidence type="ECO:0000256" key="1">
    <source>
        <dbReference type="ARBA" id="ARBA00001231"/>
    </source>
</evidence>
<comment type="catalytic activity">
    <reaction evidence="1">
        <text>Hydrolysis of terminal non-reducing N-acetyl-D-hexosamine residues in N-acetyl-beta-D-hexosaminides.</text>
        <dbReference type="EC" id="3.2.1.52"/>
    </reaction>
</comment>
<evidence type="ECO:0000256" key="5">
    <source>
        <dbReference type="ARBA" id="ARBA00023180"/>
    </source>
</evidence>
<keyword evidence="9" id="KW-1185">Reference proteome</keyword>
<dbReference type="Pfam" id="PF00728">
    <property type="entry name" value="Glyco_hydro_20"/>
    <property type="match status" value="1"/>
</dbReference>
<dbReference type="InterPro" id="IPR017853">
    <property type="entry name" value="GH"/>
</dbReference>
<organism evidence="9 10">
    <name type="scientific">Vanessa tameamea</name>
    <name type="common">Kamehameha butterfly</name>
    <dbReference type="NCBI Taxonomy" id="334116"/>
    <lineage>
        <taxon>Eukaryota</taxon>
        <taxon>Metazoa</taxon>
        <taxon>Ecdysozoa</taxon>
        <taxon>Arthropoda</taxon>
        <taxon>Hexapoda</taxon>
        <taxon>Insecta</taxon>
        <taxon>Pterygota</taxon>
        <taxon>Neoptera</taxon>
        <taxon>Endopterygota</taxon>
        <taxon>Lepidoptera</taxon>
        <taxon>Glossata</taxon>
        <taxon>Ditrysia</taxon>
        <taxon>Papilionoidea</taxon>
        <taxon>Nymphalidae</taxon>
        <taxon>Nymphalinae</taxon>
        <taxon>Vanessa</taxon>
    </lineage>
</organism>
<dbReference type="InterPro" id="IPR029018">
    <property type="entry name" value="Hex-like_dom2"/>
</dbReference>
<dbReference type="InterPro" id="IPR015883">
    <property type="entry name" value="Glyco_hydro_20_cat"/>
</dbReference>
<evidence type="ECO:0000256" key="2">
    <source>
        <dbReference type="ARBA" id="ARBA00006285"/>
    </source>
</evidence>
<evidence type="ECO:0000313" key="10">
    <source>
        <dbReference type="RefSeq" id="XP_064075422.1"/>
    </source>
</evidence>
<comment type="similarity">
    <text evidence="2">Belongs to the glycosyl hydrolase 20 family.</text>
</comment>
<dbReference type="GeneID" id="113392099"/>
<keyword evidence="4" id="KW-0378">Hydrolase</keyword>
<evidence type="ECO:0000256" key="6">
    <source>
        <dbReference type="ARBA" id="ARBA00023295"/>
    </source>
</evidence>
<dbReference type="InterPro" id="IPR029019">
    <property type="entry name" value="HEX_eukaryotic_N"/>
</dbReference>
<proteinExistence type="inferred from homology"/>
<gene>
    <name evidence="10" type="primary">LOC113392099</name>
</gene>
<evidence type="ECO:0000259" key="7">
    <source>
        <dbReference type="Pfam" id="PF00728"/>
    </source>
</evidence>
<dbReference type="PANTHER" id="PTHR22600">
    <property type="entry name" value="BETA-HEXOSAMINIDASE"/>
    <property type="match status" value="1"/>
</dbReference>
<dbReference type="Proteomes" id="UP001652626">
    <property type="component" value="Chromosome 27"/>
</dbReference>
<evidence type="ECO:0000256" key="4">
    <source>
        <dbReference type="ARBA" id="ARBA00022801"/>
    </source>
</evidence>
<dbReference type="EC" id="3.2.1.52" evidence="3"/>
<name>A0ABM4AVU5_VANTA</name>
<evidence type="ECO:0000256" key="3">
    <source>
        <dbReference type="ARBA" id="ARBA00012663"/>
    </source>
</evidence>
<protein>
    <recommendedName>
        <fullName evidence="3">beta-N-acetylhexosaminidase</fullName>
        <ecNumber evidence="3">3.2.1.52</ecNumber>
    </recommendedName>
</protein>
<feature type="domain" description="Glycoside hydrolase family 20 catalytic" evidence="7">
    <location>
        <begin position="492"/>
        <end position="801"/>
    </location>
</feature>
<dbReference type="RefSeq" id="XP_064075422.1">
    <property type="nucleotide sequence ID" value="XM_064219352.1"/>
</dbReference>